<feature type="compositionally biased region" description="Pro residues" evidence="3">
    <location>
        <begin position="82"/>
        <end position="91"/>
    </location>
</feature>
<evidence type="ECO:0000313" key="6">
    <source>
        <dbReference type="Proteomes" id="UP001362999"/>
    </source>
</evidence>
<gene>
    <name evidence="5" type="ORF">R3P38DRAFT_2758736</name>
    <name evidence="4" type="ORF">R3P38DRAFT_2813454</name>
</gene>
<dbReference type="GO" id="GO:0006355">
    <property type="term" value="P:regulation of DNA-templated transcription"/>
    <property type="evidence" value="ECO:0007669"/>
    <property type="project" value="InterPro"/>
</dbReference>
<dbReference type="AlphaFoldDB" id="A0AAV9Z5J7"/>
<comment type="caution">
    <text evidence="4">The sequence shown here is derived from an EMBL/GenBank/DDBJ whole genome shotgun (WGS) entry which is preliminary data.</text>
</comment>
<keyword evidence="1" id="KW-0677">Repeat</keyword>
<dbReference type="Proteomes" id="UP001362999">
    <property type="component" value="Unassembled WGS sequence"/>
</dbReference>
<dbReference type="InterPro" id="IPR017956">
    <property type="entry name" value="AT_hook_DNA-bd_motif"/>
</dbReference>
<dbReference type="PRINTS" id="PR00930">
    <property type="entry name" value="HIGHMOBLTYIY"/>
</dbReference>
<dbReference type="EMBL" id="JAWWNJ010000003">
    <property type="protein sequence ID" value="KAK7059259.1"/>
    <property type="molecule type" value="Genomic_DNA"/>
</dbReference>
<evidence type="ECO:0000313" key="4">
    <source>
        <dbReference type="EMBL" id="KAK6971803.1"/>
    </source>
</evidence>
<dbReference type="GO" id="GO:0000785">
    <property type="term" value="C:chromatin"/>
    <property type="evidence" value="ECO:0007669"/>
    <property type="project" value="InterPro"/>
</dbReference>
<reference evidence="4 6" key="1">
    <citation type="journal article" date="2024" name="J Genomics">
        <title>Draft genome sequencing and assembly of Favolaschia claudopus CIRM-BRFM 2984 isolated from oak limbs.</title>
        <authorList>
            <person name="Navarro D."/>
            <person name="Drula E."/>
            <person name="Chaduli D."/>
            <person name="Cazenave R."/>
            <person name="Ahrendt S."/>
            <person name="Wang J."/>
            <person name="Lipzen A."/>
            <person name="Daum C."/>
            <person name="Barry K."/>
            <person name="Grigoriev I.V."/>
            <person name="Favel A."/>
            <person name="Rosso M.N."/>
            <person name="Martin F."/>
        </authorList>
    </citation>
    <scope>NUCLEOTIDE SEQUENCE [LARGE SCALE GENOMIC DNA]</scope>
    <source>
        <strain evidence="4 6">CIRM-BRFM 2984</strain>
    </source>
</reference>
<evidence type="ECO:0000313" key="5">
    <source>
        <dbReference type="EMBL" id="KAK7059259.1"/>
    </source>
</evidence>
<dbReference type="GO" id="GO:0003677">
    <property type="term" value="F:DNA binding"/>
    <property type="evidence" value="ECO:0007669"/>
    <property type="project" value="UniProtKB-KW"/>
</dbReference>
<accession>A0AAV9Z5J7</accession>
<dbReference type="PRINTS" id="PR00929">
    <property type="entry name" value="ATHOOK"/>
</dbReference>
<protein>
    <submittedName>
        <fullName evidence="4">Uncharacterized protein</fullName>
    </submittedName>
</protein>
<dbReference type="GO" id="GO:0005634">
    <property type="term" value="C:nucleus"/>
    <property type="evidence" value="ECO:0007669"/>
    <property type="project" value="InterPro"/>
</dbReference>
<evidence type="ECO:0000256" key="2">
    <source>
        <dbReference type="ARBA" id="ARBA00023125"/>
    </source>
</evidence>
<evidence type="ECO:0000256" key="3">
    <source>
        <dbReference type="SAM" id="MobiDB-lite"/>
    </source>
</evidence>
<proteinExistence type="predicted"/>
<dbReference type="EMBL" id="JAWWNJ010000204">
    <property type="protein sequence ID" value="KAK6971803.1"/>
    <property type="molecule type" value="Genomic_DNA"/>
</dbReference>
<evidence type="ECO:0000256" key="1">
    <source>
        <dbReference type="ARBA" id="ARBA00022737"/>
    </source>
</evidence>
<dbReference type="InterPro" id="IPR000116">
    <property type="entry name" value="HMGA"/>
</dbReference>
<feature type="compositionally biased region" description="Basic and acidic residues" evidence="3">
    <location>
        <begin position="42"/>
        <end position="53"/>
    </location>
</feature>
<name>A0AAV9Z5J7_9AGAR</name>
<organism evidence="4 6">
    <name type="scientific">Favolaschia claudopus</name>
    <dbReference type="NCBI Taxonomy" id="2862362"/>
    <lineage>
        <taxon>Eukaryota</taxon>
        <taxon>Fungi</taxon>
        <taxon>Dikarya</taxon>
        <taxon>Basidiomycota</taxon>
        <taxon>Agaricomycotina</taxon>
        <taxon>Agaricomycetes</taxon>
        <taxon>Agaricomycetidae</taxon>
        <taxon>Agaricales</taxon>
        <taxon>Marasmiineae</taxon>
        <taxon>Mycenaceae</taxon>
        <taxon>Favolaschia</taxon>
    </lineage>
</organism>
<keyword evidence="2" id="KW-0238">DNA-binding</keyword>
<feature type="region of interest" description="Disordered" evidence="3">
    <location>
        <begin position="1"/>
        <end position="94"/>
    </location>
</feature>
<keyword evidence="6" id="KW-1185">Reference proteome</keyword>
<sequence>MAESSAAEDASIGVEDISPSLSVPAKRGPGRPKGSCNKKQLVHSEELPSEPKPRGRPRGSGPKQQARAQGIVEPELPRRPVGRPPKLPPPTSLSIRLGNEISLSYSLEN</sequence>